<gene>
    <name evidence="2" type="ORF">MM415A02429_0010</name>
    <name evidence="1" type="ORF">MM415B00664_0026</name>
</gene>
<organism evidence="2">
    <name type="scientific">viral metagenome</name>
    <dbReference type="NCBI Taxonomy" id="1070528"/>
    <lineage>
        <taxon>unclassified sequences</taxon>
        <taxon>metagenomes</taxon>
        <taxon>organismal metagenomes</taxon>
    </lineage>
</organism>
<dbReference type="EMBL" id="MT142010">
    <property type="protein sequence ID" value="QJA73215.1"/>
    <property type="molecule type" value="Genomic_DNA"/>
</dbReference>
<dbReference type="EMBL" id="MT141488">
    <property type="protein sequence ID" value="QJA63035.1"/>
    <property type="molecule type" value="Genomic_DNA"/>
</dbReference>
<dbReference type="AlphaFoldDB" id="A0A6M3JX16"/>
<accession>A0A6M3JX16</accession>
<evidence type="ECO:0000313" key="2">
    <source>
        <dbReference type="EMBL" id="QJA73215.1"/>
    </source>
</evidence>
<protein>
    <submittedName>
        <fullName evidence="2">Uncharacterized protein</fullName>
    </submittedName>
</protein>
<proteinExistence type="predicted"/>
<evidence type="ECO:0000313" key="1">
    <source>
        <dbReference type="EMBL" id="QJA63035.1"/>
    </source>
</evidence>
<sequence>MVKYILIAFLLMGCALNQPMCRHYALYNASVVCEKYPVRIALGFRHGNYHAQAQALVDDEWEFIRDTAFGINVSKKDAEFTVTEYMTLKEFTERYICTYSIEGQ</sequence>
<name>A0A6M3JX16_9ZZZZ</name>
<reference evidence="2" key="1">
    <citation type="submission" date="2020-03" db="EMBL/GenBank/DDBJ databases">
        <title>The deep terrestrial virosphere.</title>
        <authorList>
            <person name="Holmfeldt K."/>
            <person name="Nilsson E."/>
            <person name="Simone D."/>
            <person name="Lopez-Fernandez M."/>
            <person name="Wu X."/>
            <person name="de Brujin I."/>
            <person name="Lundin D."/>
            <person name="Andersson A."/>
            <person name="Bertilsson S."/>
            <person name="Dopson M."/>
        </authorList>
    </citation>
    <scope>NUCLEOTIDE SEQUENCE</scope>
    <source>
        <strain evidence="2">MM415A02429</strain>
        <strain evidence="1">MM415B00664</strain>
    </source>
</reference>